<dbReference type="Proteomes" id="UP000266042">
    <property type="component" value="Unassembled WGS sequence"/>
</dbReference>
<dbReference type="EMBL" id="QXIX01000030">
    <property type="protein sequence ID" value="RIE14292.1"/>
    <property type="molecule type" value="Genomic_DNA"/>
</dbReference>
<evidence type="ECO:0000313" key="3">
    <source>
        <dbReference type="Proteomes" id="UP000265724"/>
    </source>
</evidence>
<name>A0A398DGT4_9BACT</name>
<dbReference type="Proteomes" id="UP000265724">
    <property type="component" value="Unassembled WGS sequence"/>
</dbReference>
<keyword evidence="3" id="KW-1185">Reference proteome</keyword>
<evidence type="ECO:0000313" key="2">
    <source>
        <dbReference type="EMBL" id="RIE14742.1"/>
    </source>
</evidence>
<dbReference type="EMBL" id="QXIW01000007">
    <property type="protein sequence ID" value="RIE14742.1"/>
    <property type="molecule type" value="Genomic_DNA"/>
</dbReference>
<organism evidence="2 4">
    <name type="scientific">Candidatus Cryosericum hinesii</name>
    <dbReference type="NCBI Taxonomy" id="2290915"/>
    <lineage>
        <taxon>Bacteria</taxon>
        <taxon>Pseudomonadati</taxon>
        <taxon>Caldisericota/Cryosericota group</taxon>
        <taxon>Candidatus Cryosericota</taxon>
        <taxon>Candidatus Cryosericia</taxon>
        <taxon>Candidatus Cryosericales</taxon>
        <taxon>Candidatus Cryosericaceae</taxon>
        <taxon>Candidatus Cryosericum</taxon>
    </lineage>
</organism>
<reference evidence="3 4" key="1">
    <citation type="submission" date="2018-09" db="EMBL/GenBank/DDBJ databases">
        <title>Discovery and Ecogenomic Context for Candidatus Cryosericales, a Global Caldiserica Order Active in Thawing Permafrost.</title>
        <authorList>
            <person name="Martinez M.A."/>
            <person name="Woodcroft B.J."/>
            <person name="Ignacio Espinoza J.C."/>
            <person name="Zayed A."/>
            <person name="Singleton C.M."/>
            <person name="Boyd J."/>
            <person name="Li Y.-F."/>
            <person name="Purvine S."/>
            <person name="Maughan H."/>
            <person name="Hodgkins S.B."/>
            <person name="Anderson D."/>
            <person name="Sederholm M."/>
            <person name="Temperton B."/>
            <person name="Saleska S.R."/>
            <person name="Tyson G.W."/>
            <person name="Rich V.I."/>
        </authorList>
    </citation>
    <scope>NUCLEOTIDE SEQUENCE [LARGE SCALE GENOMIC DNA]</scope>
    <source>
        <strain evidence="1 3">SMC2</strain>
        <strain evidence="2 4">SMC3</strain>
    </source>
</reference>
<proteinExistence type="predicted"/>
<sequence>MSRRRQVEGVCSICGREGPLTFEHVPPQAAFNKSKVLTCSGFDYLKRDPENLPWEMKGVRETVEQGGAGGYTLCERCNNTTGAWYARDYVHFVECAMQSREHSSLVYVGDVAFVVMRFEQVYLLRIIKQVLAMFASVCGPGLANANPELRRLVLGKDERGLNPDHVGIYCYAWQGEMQRRAGVSGWMGLTGSSWRERVLAEFSTIPFGFVLEFAPHGGTGLWDITDFANQFSYDDSATFSWPVPIRENNTIFPGDFRTRQQVLDTYLENQAKKQTGQGDTS</sequence>
<evidence type="ECO:0000313" key="1">
    <source>
        <dbReference type="EMBL" id="RIE14292.1"/>
    </source>
</evidence>
<dbReference type="AlphaFoldDB" id="A0A398DGT4"/>
<accession>A0A398DGT4</accession>
<comment type="caution">
    <text evidence="2">The sequence shown here is derived from an EMBL/GenBank/DDBJ whole genome shotgun (WGS) entry which is preliminary data.</text>
</comment>
<evidence type="ECO:0008006" key="5">
    <source>
        <dbReference type="Google" id="ProtNLM"/>
    </source>
</evidence>
<evidence type="ECO:0000313" key="4">
    <source>
        <dbReference type="Proteomes" id="UP000266042"/>
    </source>
</evidence>
<dbReference type="RefSeq" id="WP_119087471.1">
    <property type="nucleotide sequence ID" value="NZ_QXIV01000030.1"/>
</dbReference>
<protein>
    <recommendedName>
        <fullName evidence="5">HNH endonuclease 5 domain-containing protein</fullName>
    </recommendedName>
</protein>
<gene>
    <name evidence="1" type="ORF">SMC2_02815</name>
    <name evidence="2" type="ORF">SMC3_01325</name>
</gene>